<dbReference type="PROSITE" id="PS51482">
    <property type="entry name" value="DEGV"/>
    <property type="match status" value="1"/>
</dbReference>
<dbReference type="SUPFAM" id="SSF82549">
    <property type="entry name" value="DAK1/DegV-like"/>
    <property type="match status" value="1"/>
</dbReference>
<comment type="caution">
    <text evidence="3">The sequence shown here is derived from an EMBL/GenBank/DDBJ whole genome shotgun (WGS) entry which is preliminary data.</text>
</comment>
<proteinExistence type="predicted"/>
<evidence type="ECO:0000256" key="1">
    <source>
        <dbReference type="ARBA" id="ARBA00003238"/>
    </source>
</evidence>
<dbReference type="Gene3D" id="2.20.28.50">
    <property type="entry name" value="degv family protein"/>
    <property type="match status" value="1"/>
</dbReference>
<dbReference type="Gene3D" id="3.30.1180.10">
    <property type="match status" value="1"/>
</dbReference>
<protein>
    <submittedName>
        <fullName evidence="3">DegV family protein with EDD domain</fullName>
    </submittedName>
</protein>
<accession>A0AAE4AKS2</accession>
<evidence type="ECO:0000256" key="2">
    <source>
        <dbReference type="ARBA" id="ARBA00023121"/>
    </source>
</evidence>
<sequence>MGDFVLACSSTVDQPKEFFDDRDIPYICFRWISDDGEVHLDDLGQSLSFEEFYARMRKGALPKTSQPNFQDFFDFFESFLREGRDVLYLTLSSGISGAMGSAVSAAEALKENYPERSIYVVDSRNASLGYALLVDAVWRQKDAGRSFKDCCDYALRAREQVETWFYSTDLSWYVRGGRVKPVAGLVGNILNICPVLHVDREGLLIPQMKVRGKQKAAQALIQKMEELAADGRDYHGPVYIVHSDCPEEGEKLSRMVRERFPAMEGMPVVSNIGCVIGAHTGPGTAALTFWGESHIE</sequence>
<dbReference type="InterPro" id="IPR050270">
    <property type="entry name" value="DegV_domain_contain"/>
</dbReference>
<dbReference type="NCBIfam" id="TIGR00762">
    <property type="entry name" value="DegV"/>
    <property type="match status" value="1"/>
</dbReference>
<dbReference type="GO" id="GO:0008289">
    <property type="term" value="F:lipid binding"/>
    <property type="evidence" value="ECO:0007669"/>
    <property type="project" value="UniProtKB-KW"/>
</dbReference>
<dbReference type="InterPro" id="IPR043168">
    <property type="entry name" value="DegV_C"/>
</dbReference>
<dbReference type="Pfam" id="PF02645">
    <property type="entry name" value="DegV"/>
    <property type="match status" value="1"/>
</dbReference>
<gene>
    <name evidence="3" type="ORF">J2S20_001024</name>
</gene>
<reference evidence="3" key="1">
    <citation type="submission" date="2023-07" db="EMBL/GenBank/DDBJ databases">
        <title>Genomic Encyclopedia of Type Strains, Phase IV (KMG-IV): sequencing the most valuable type-strain genomes for metagenomic binning, comparative biology and taxonomic classification.</title>
        <authorList>
            <person name="Goeker M."/>
        </authorList>
    </citation>
    <scope>NUCLEOTIDE SEQUENCE</scope>
    <source>
        <strain evidence="3">DSM 19659</strain>
    </source>
</reference>
<keyword evidence="4" id="KW-1185">Reference proteome</keyword>
<dbReference type="Gene3D" id="3.40.50.10440">
    <property type="entry name" value="Dihydroxyacetone kinase, domain 1"/>
    <property type="match status" value="1"/>
</dbReference>
<dbReference type="AlphaFoldDB" id="A0AAE4AKS2"/>
<dbReference type="PANTHER" id="PTHR33434:SF3">
    <property type="entry name" value="DEGV DOMAIN-CONTAINING PROTEIN YITS"/>
    <property type="match status" value="1"/>
</dbReference>
<comment type="function">
    <text evidence="1">May bind long-chain fatty acids, such as palmitate, and may play a role in lipid transport or fatty acid metabolism.</text>
</comment>
<dbReference type="EMBL" id="JAUSTO010000005">
    <property type="protein sequence ID" value="MDQ0152335.1"/>
    <property type="molecule type" value="Genomic_DNA"/>
</dbReference>
<dbReference type="Proteomes" id="UP001241537">
    <property type="component" value="Unassembled WGS sequence"/>
</dbReference>
<evidence type="ECO:0000313" key="4">
    <source>
        <dbReference type="Proteomes" id="UP001241537"/>
    </source>
</evidence>
<evidence type="ECO:0000313" key="3">
    <source>
        <dbReference type="EMBL" id="MDQ0152335.1"/>
    </source>
</evidence>
<keyword evidence="2" id="KW-0446">Lipid-binding</keyword>
<dbReference type="InterPro" id="IPR003797">
    <property type="entry name" value="DegV"/>
</dbReference>
<organism evidence="3 4">
    <name type="scientific">Moryella indoligenes</name>
    <dbReference type="NCBI Taxonomy" id="371674"/>
    <lineage>
        <taxon>Bacteria</taxon>
        <taxon>Bacillati</taxon>
        <taxon>Bacillota</taxon>
        <taxon>Clostridia</taxon>
        <taxon>Lachnospirales</taxon>
        <taxon>Lachnospiraceae</taxon>
        <taxon>Moryella</taxon>
    </lineage>
</organism>
<name>A0AAE4AKS2_9FIRM</name>
<dbReference type="PANTHER" id="PTHR33434">
    <property type="entry name" value="DEGV DOMAIN-CONTAINING PROTEIN DR_1986-RELATED"/>
    <property type="match status" value="1"/>
</dbReference>
<dbReference type="RefSeq" id="WP_307253957.1">
    <property type="nucleotide sequence ID" value="NZ_JAUSTO010000005.1"/>
</dbReference>